<reference evidence="1" key="1">
    <citation type="journal article" date="2015" name="Nature">
        <title>Complex archaea that bridge the gap between prokaryotes and eukaryotes.</title>
        <authorList>
            <person name="Spang A."/>
            <person name="Saw J.H."/>
            <person name="Jorgensen S.L."/>
            <person name="Zaremba-Niedzwiedzka K."/>
            <person name="Martijn J."/>
            <person name="Lind A.E."/>
            <person name="van Eijk R."/>
            <person name="Schleper C."/>
            <person name="Guy L."/>
            <person name="Ettema T.J."/>
        </authorList>
    </citation>
    <scope>NUCLEOTIDE SEQUENCE</scope>
</reference>
<evidence type="ECO:0000313" key="1">
    <source>
        <dbReference type="EMBL" id="KKL47709.1"/>
    </source>
</evidence>
<accession>A0A0F9CF60</accession>
<dbReference type="GO" id="GO:0005524">
    <property type="term" value="F:ATP binding"/>
    <property type="evidence" value="ECO:0007669"/>
    <property type="project" value="InterPro"/>
</dbReference>
<protein>
    <recommendedName>
        <fullName evidence="2">DNA gyrase subunit A</fullName>
    </recommendedName>
</protein>
<comment type="caution">
    <text evidence="1">The sequence shown here is derived from an EMBL/GenBank/DDBJ whole genome shotgun (WGS) entry which is preliminary data.</text>
</comment>
<dbReference type="InterPro" id="IPR035516">
    <property type="entry name" value="Gyrase/topoIV_suA_C"/>
</dbReference>
<dbReference type="Pfam" id="PF03989">
    <property type="entry name" value="DNA_gyraseA_C"/>
    <property type="match status" value="2"/>
</dbReference>
<sequence>MVVSITSSGYIKRLPLSTYRKQKRGGIGVIGMETKEDDYIEHLKICSTHDFLLFLTNFGKVYRLKVYELPEGARTSRGKALVNVLPLRDGERVMAVI</sequence>
<proteinExistence type="predicted"/>
<dbReference type="GO" id="GO:0003677">
    <property type="term" value="F:DNA binding"/>
    <property type="evidence" value="ECO:0007669"/>
    <property type="project" value="InterPro"/>
</dbReference>
<dbReference type="GO" id="GO:0003918">
    <property type="term" value="F:DNA topoisomerase type II (double strand cut, ATP-hydrolyzing) activity"/>
    <property type="evidence" value="ECO:0007669"/>
    <property type="project" value="TreeGrafter"/>
</dbReference>
<dbReference type="GO" id="GO:0009330">
    <property type="term" value="C:DNA topoisomerase type II (double strand cut, ATP-hydrolyzing) complex"/>
    <property type="evidence" value="ECO:0007669"/>
    <property type="project" value="TreeGrafter"/>
</dbReference>
<dbReference type="Gene3D" id="2.120.10.90">
    <property type="entry name" value="DNA gyrase/topoisomerase IV, subunit A, C-terminal"/>
    <property type="match status" value="1"/>
</dbReference>
<evidence type="ECO:0008006" key="2">
    <source>
        <dbReference type="Google" id="ProtNLM"/>
    </source>
</evidence>
<dbReference type="InterPro" id="IPR050220">
    <property type="entry name" value="Type_II_DNA_Topoisomerases"/>
</dbReference>
<feature type="non-terminal residue" evidence="1">
    <location>
        <position position="97"/>
    </location>
</feature>
<dbReference type="AlphaFoldDB" id="A0A0F9CF60"/>
<dbReference type="PANTHER" id="PTHR43493">
    <property type="entry name" value="DNA GYRASE/TOPOISOMERASE SUBUNIT A"/>
    <property type="match status" value="1"/>
</dbReference>
<dbReference type="SUPFAM" id="SSF101904">
    <property type="entry name" value="GyrA/ParC C-terminal domain-like"/>
    <property type="match status" value="1"/>
</dbReference>
<dbReference type="EMBL" id="LAZR01033570">
    <property type="protein sequence ID" value="KKL47709.1"/>
    <property type="molecule type" value="Genomic_DNA"/>
</dbReference>
<dbReference type="GO" id="GO:0006265">
    <property type="term" value="P:DNA topological change"/>
    <property type="evidence" value="ECO:0007669"/>
    <property type="project" value="InterPro"/>
</dbReference>
<gene>
    <name evidence="1" type="ORF">LCGC14_2332820</name>
</gene>
<name>A0A0F9CF60_9ZZZZ</name>
<dbReference type="PANTHER" id="PTHR43493:SF5">
    <property type="entry name" value="DNA GYRASE SUBUNIT A, CHLOROPLASTIC_MITOCHONDRIAL"/>
    <property type="match status" value="1"/>
</dbReference>
<organism evidence="1">
    <name type="scientific">marine sediment metagenome</name>
    <dbReference type="NCBI Taxonomy" id="412755"/>
    <lineage>
        <taxon>unclassified sequences</taxon>
        <taxon>metagenomes</taxon>
        <taxon>ecological metagenomes</taxon>
    </lineage>
</organism>
<dbReference type="GO" id="GO:0005737">
    <property type="term" value="C:cytoplasm"/>
    <property type="evidence" value="ECO:0007669"/>
    <property type="project" value="TreeGrafter"/>
</dbReference>
<dbReference type="InterPro" id="IPR006691">
    <property type="entry name" value="GyrA/parC_rep"/>
</dbReference>